<dbReference type="EMBL" id="GBXM01077718">
    <property type="protein sequence ID" value="JAH30859.1"/>
    <property type="molecule type" value="Transcribed_RNA"/>
</dbReference>
<proteinExistence type="predicted"/>
<reference evidence="1" key="1">
    <citation type="submission" date="2014-11" db="EMBL/GenBank/DDBJ databases">
        <authorList>
            <person name="Amaro Gonzalez C."/>
        </authorList>
    </citation>
    <scope>NUCLEOTIDE SEQUENCE</scope>
</reference>
<dbReference type="AlphaFoldDB" id="A0A0E9RP54"/>
<sequence>MKYAIYTEANIQSSLYLDRDTVTQISFGSVVQHIQTEMKQ</sequence>
<accession>A0A0E9RP54</accession>
<reference evidence="1" key="2">
    <citation type="journal article" date="2015" name="Fish Shellfish Immunol.">
        <title>Early steps in the European eel (Anguilla anguilla)-Vibrio vulnificus interaction in the gills: Role of the RtxA13 toxin.</title>
        <authorList>
            <person name="Callol A."/>
            <person name="Pajuelo D."/>
            <person name="Ebbesson L."/>
            <person name="Teles M."/>
            <person name="MacKenzie S."/>
            <person name="Amaro C."/>
        </authorList>
    </citation>
    <scope>NUCLEOTIDE SEQUENCE</scope>
</reference>
<evidence type="ECO:0000313" key="1">
    <source>
        <dbReference type="EMBL" id="JAH30859.1"/>
    </source>
</evidence>
<dbReference type="EMBL" id="GBXM01067209">
    <property type="protein sequence ID" value="JAH41368.1"/>
    <property type="molecule type" value="Transcribed_RNA"/>
</dbReference>
<name>A0A0E9RP54_ANGAN</name>
<organism evidence="1">
    <name type="scientific">Anguilla anguilla</name>
    <name type="common">European freshwater eel</name>
    <name type="synonym">Muraena anguilla</name>
    <dbReference type="NCBI Taxonomy" id="7936"/>
    <lineage>
        <taxon>Eukaryota</taxon>
        <taxon>Metazoa</taxon>
        <taxon>Chordata</taxon>
        <taxon>Craniata</taxon>
        <taxon>Vertebrata</taxon>
        <taxon>Euteleostomi</taxon>
        <taxon>Actinopterygii</taxon>
        <taxon>Neopterygii</taxon>
        <taxon>Teleostei</taxon>
        <taxon>Anguilliformes</taxon>
        <taxon>Anguillidae</taxon>
        <taxon>Anguilla</taxon>
    </lineage>
</organism>
<protein>
    <submittedName>
        <fullName evidence="1">Uncharacterized protein</fullName>
    </submittedName>
</protein>